<dbReference type="PANTHER" id="PTHR23140">
    <property type="entry name" value="RNA PROCESSING PROTEIN LD23810P"/>
    <property type="match status" value="1"/>
</dbReference>
<dbReference type="Gene3D" id="1.10.10.790">
    <property type="entry name" value="Surp module"/>
    <property type="match status" value="1"/>
</dbReference>
<feature type="compositionally biased region" description="Polar residues" evidence="3">
    <location>
        <begin position="136"/>
        <end position="162"/>
    </location>
</feature>
<dbReference type="InterPro" id="IPR006569">
    <property type="entry name" value="CID_dom"/>
</dbReference>
<dbReference type="OrthoDB" id="377209at2759"/>
<protein>
    <recommendedName>
        <fullName evidence="9">U2 snRNP-associated SURP motif-containing protein</fullName>
    </recommendedName>
</protein>
<dbReference type="SUPFAM" id="SSF109905">
    <property type="entry name" value="Surp module (SWAP domain)"/>
    <property type="match status" value="1"/>
</dbReference>
<dbReference type="SMART" id="SM00360">
    <property type="entry name" value="RRM"/>
    <property type="match status" value="1"/>
</dbReference>
<keyword evidence="8" id="KW-1185">Reference proteome</keyword>
<proteinExistence type="predicted"/>
<evidence type="ECO:0000313" key="8">
    <source>
        <dbReference type="Proteomes" id="UP000193498"/>
    </source>
</evidence>
<dbReference type="InterPro" id="IPR035967">
    <property type="entry name" value="SWAP/Surp_sf"/>
</dbReference>
<dbReference type="GO" id="GO:0005634">
    <property type="term" value="C:nucleus"/>
    <property type="evidence" value="ECO:0007669"/>
    <property type="project" value="TreeGrafter"/>
</dbReference>
<dbReference type="InterPro" id="IPR035979">
    <property type="entry name" value="RBD_domain_sf"/>
</dbReference>
<dbReference type="GO" id="GO:0003723">
    <property type="term" value="F:RNA binding"/>
    <property type="evidence" value="ECO:0007669"/>
    <property type="project" value="UniProtKB-UniRule"/>
</dbReference>
<dbReference type="InParanoid" id="A0A1Y1Y413"/>
<dbReference type="PROSITE" id="PS50128">
    <property type="entry name" value="SURP"/>
    <property type="match status" value="1"/>
</dbReference>
<dbReference type="SMART" id="SM00648">
    <property type="entry name" value="SWAP"/>
    <property type="match status" value="1"/>
</dbReference>
<feature type="region of interest" description="Disordered" evidence="3">
    <location>
        <begin position="195"/>
        <end position="227"/>
    </location>
</feature>
<feature type="region of interest" description="Disordered" evidence="3">
    <location>
        <begin position="654"/>
        <end position="673"/>
    </location>
</feature>
<dbReference type="Pfam" id="PF04818">
    <property type="entry name" value="CID"/>
    <property type="match status" value="1"/>
</dbReference>
<dbReference type="InterPro" id="IPR000061">
    <property type="entry name" value="Surp"/>
</dbReference>
<dbReference type="PROSITE" id="PS50102">
    <property type="entry name" value="RRM"/>
    <property type="match status" value="1"/>
</dbReference>
<feature type="compositionally biased region" description="Basic and acidic residues" evidence="3">
    <location>
        <begin position="166"/>
        <end position="178"/>
    </location>
</feature>
<organism evidence="7 8">
    <name type="scientific">Basidiobolus meristosporus CBS 931.73</name>
    <dbReference type="NCBI Taxonomy" id="1314790"/>
    <lineage>
        <taxon>Eukaryota</taxon>
        <taxon>Fungi</taxon>
        <taxon>Fungi incertae sedis</taxon>
        <taxon>Zoopagomycota</taxon>
        <taxon>Entomophthoromycotina</taxon>
        <taxon>Basidiobolomycetes</taxon>
        <taxon>Basidiobolales</taxon>
        <taxon>Basidiobolaceae</taxon>
        <taxon>Basidiobolus</taxon>
    </lineage>
</organism>
<dbReference type="InterPro" id="IPR000504">
    <property type="entry name" value="RRM_dom"/>
</dbReference>
<feature type="region of interest" description="Disordered" evidence="3">
    <location>
        <begin position="683"/>
        <end position="720"/>
    </location>
</feature>
<gene>
    <name evidence="7" type="ORF">K493DRAFT_263093</name>
</gene>
<evidence type="ECO:0000256" key="2">
    <source>
        <dbReference type="PROSITE-ProRule" id="PRU00176"/>
    </source>
</evidence>
<dbReference type="AlphaFoldDB" id="A0A1Y1Y413"/>
<dbReference type="Proteomes" id="UP000193498">
    <property type="component" value="Unassembled WGS sequence"/>
</dbReference>
<feature type="compositionally biased region" description="Basic and acidic residues" evidence="3">
    <location>
        <begin position="1"/>
        <end position="25"/>
    </location>
</feature>
<feature type="region of interest" description="Disordered" evidence="3">
    <location>
        <begin position="99"/>
        <end position="181"/>
    </location>
</feature>
<evidence type="ECO:0000259" key="6">
    <source>
        <dbReference type="PROSITE" id="PS51391"/>
    </source>
</evidence>
<dbReference type="GO" id="GO:0006396">
    <property type="term" value="P:RNA processing"/>
    <property type="evidence" value="ECO:0007669"/>
    <property type="project" value="InterPro"/>
</dbReference>
<dbReference type="Pfam" id="PF01805">
    <property type="entry name" value="Surp"/>
    <property type="match status" value="1"/>
</dbReference>
<dbReference type="InterPro" id="IPR012677">
    <property type="entry name" value="Nucleotide-bd_a/b_plait_sf"/>
</dbReference>
<feature type="domain" description="CID" evidence="6">
    <location>
        <begin position="509"/>
        <end position="654"/>
    </location>
</feature>
<evidence type="ECO:0000256" key="3">
    <source>
        <dbReference type="SAM" id="MobiDB-lite"/>
    </source>
</evidence>
<feature type="compositionally biased region" description="Basic and acidic residues" evidence="3">
    <location>
        <begin position="689"/>
        <end position="698"/>
    </location>
</feature>
<evidence type="ECO:0000256" key="1">
    <source>
        <dbReference type="ARBA" id="ARBA00022884"/>
    </source>
</evidence>
<feature type="compositionally biased region" description="Polar residues" evidence="3">
    <location>
        <begin position="654"/>
        <end position="668"/>
    </location>
</feature>
<dbReference type="EMBL" id="MCFE01000260">
    <property type="protein sequence ID" value="ORX92772.1"/>
    <property type="molecule type" value="Genomic_DNA"/>
</dbReference>
<keyword evidence="1 2" id="KW-0694">RNA-binding</keyword>
<reference evidence="7 8" key="1">
    <citation type="submission" date="2016-07" db="EMBL/GenBank/DDBJ databases">
        <title>Pervasive Adenine N6-methylation of Active Genes in Fungi.</title>
        <authorList>
            <consortium name="DOE Joint Genome Institute"/>
            <person name="Mondo S.J."/>
            <person name="Dannebaum R.O."/>
            <person name="Kuo R.C."/>
            <person name="Labutti K."/>
            <person name="Haridas S."/>
            <person name="Kuo A."/>
            <person name="Salamov A."/>
            <person name="Ahrendt S.R."/>
            <person name="Lipzen A."/>
            <person name="Sullivan W."/>
            <person name="Andreopoulos W.B."/>
            <person name="Clum A."/>
            <person name="Lindquist E."/>
            <person name="Daum C."/>
            <person name="Ramamoorthy G.K."/>
            <person name="Gryganskyi A."/>
            <person name="Culley D."/>
            <person name="Magnuson J.K."/>
            <person name="James T.Y."/>
            <person name="O'Malley M.A."/>
            <person name="Stajich J.E."/>
            <person name="Spatafora J.W."/>
            <person name="Visel A."/>
            <person name="Grigoriev I.V."/>
        </authorList>
    </citation>
    <scope>NUCLEOTIDE SEQUENCE [LARGE SCALE GENOMIC DNA]</scope>
    <source>
        <strain evidence="7 8">CBS 931.73</strain>
    </source>
</reference>
<evidence type="ECO:0000259" key="5">
    <source>
        <dbReference type="PROSITE" id="PS50128"/>
    </source>
</evidence>
<dbReference type="Gene3D" id="1.25.40.90">
    <property type="match status" value="1"/>
</dbReference>
<dbReference type="Pfam" id="PF00076">
    <property type="entry name" value="RRM_1"/>
    <property type="match status" value="1"/>
</dbReference>
<dbReference type="PROSITE" id="PS51391">
    <property type="entry name" value="CID"/>
    <property type="match status" value="1"/>
</dbReference>
<dbReference type="InterPro" id="IPR008942">
    <property type="entry name" value="ENTH_VHS"/>
</dbReference>
<evidence type="ECO:0000259" key="4">
    <source>
        <dbReference type="PROSITE" id="PS50102"/>
    </source>
</evidence>
<evidence type="ECO:0008006" key="9">
    <source>
        <dbReference type="Google" id="ProtNLM"/>
    </source>
</evidence>
<feature type="domain" description="RRM" evidence="4">
    <location>
        <begin position="250"/>
        <end position="331"/>
    </location>
</feature>
<dbReference type="CDD" id="cd12223">
    <property type="entry name" value="RRM_SR140"/>
    <property type="match status" value="1"/>
</dbReference>
<dbReference type="InterPro" id="IPR035009">
    <property type="entry name" value="SR140_RRM"/>
</dbReference>
<accession>A0A1Y1Y413</accession>
<feature type="compositionally biased region" description="Low complexity" evidence="3">
    <location>
        <begin position="114"/>
        <end position="126"/>
    </location>
</feature>
<feature type="region of interest" description="Disordered" evidence="3">
    <location>
        <begin position="1"/>
        <end position="35"/>
    </location>
</feature>
<dbReference type="SMART" id="SM00582">
    <property type="entry name" value="RPR"/>
    <property type="match status" value="1"/>
</dbReference>
<dbReference type="PANTHER" id="PTHR23140:SF0">
    <property type="entry name" value="U2 SNRNP-ASSOCIATED SURP MOTIF-CONTAINING PROTEIN"/>
    <property type="match status" value="1"/>
</dbReference>
<name>A0A1Y1Y413_9FUNG</name>
<dbReference type="InterPro" id="IPR051485">
    <property type="entry name" value="SR-CTD_assoc_factor"/>
</dbReference>
<dbReference type="SUPFAM" id="SSF48464">
    <property type="entry name" value="ENTH/VHS domain"/>
    <property type="match status" value="1"/>
</dbReference>
<sequence>MPFENEKQERDKEKERERDKEDRPKKLPWGVTPETLQPGTIKQITKDKLQAFSVGKYKKTAFQKHREELEMKKKKETEDAAKVYAEFVASFEEEPDMPKAFVKGGTLTPKDSYRSSTQSDSMSTSSLLKPQMFVSAGQTATSNKTPSAKNTNSPEYQQTSIPQYEEEIKTASRTEEKGKKKRNLDSFLEEIKKEQEQREERLRQKRHIVGSSVGPTKRVHQEEPGTTSLTVEAAFEDKSGSHDTGDPDTTNLYIGNISPLVNEETLCKEFGRYGPIASVKIMWPRTPEEKERNRNCGFISFMKRDDAMQALKSLDGQEIKGHAIRVGWGKAVTLPAKPIFVLANEDRKEFTGHPFNAKPIASTPAKSAYATIPPPGAIIGSHPEPKLEIHVVRPKEQALVKLIHKVVERVLLYGPSFEAVIMEREVDNPKFSFLFKHESPEHVYYRWKLFSMLQGDQKGFWRTEPFYMFDEGAIWIPPEIPFNEESAQCLSESDYDSENDLEEGPKGALSRRAKAHFEKMLRQISNERGSIARLMAFAIDHAGAFEEVVDIVVKSLTIPETPIPTKIARLHLISDILHNSSVPLPNAWKLRSGFESKLPIVFTHLAEVYNSIQGRLKAEHFRRQVMNVVGAWEKWIIFPQPYLDSLASSFAEPGSQTVQSEVTHQDPQSQDHSEISLNEAISSEPSAVDNEHSVEDPQHTAVDVEGSPTVDNQAANSPEKIDKSALAQQLQEKLTPEQSEIVENKARILRSSLEQTNPNRITKQELQDRVDEYRITLMKDLLQEEPDEIEDIFA</sequence>
<dbReference type="SUPFAM" id="SSF54928">
    <property type="entry name" value="RNA-binding domain, RBD"/>
    <property type="match status" value="1"/>
</dbReference>
<dbReference type="Gene3D" id="3.30.70.330">
    <property type="match status" value="1"/>
</dbReference>
<evidence type="ECO:0000313" key="7">
    <source>
        <dbReference type="EMBL" id="ORX92772.1"/>
    </source>
</evidence>
<dbReference type="STRING" id="1314790.A0A1Y1Y413"/>
<comment type="caution">
    <text evidence="7">The sequence shown here is derived from an EMBL/GenBank/DDBJ whole genome shotgun (WGS) entry which is preliminary data.</text>
</comment>
<feature type="domain" description="SURP motif" evidence="5">
    <location>
        <begin position="402"/>
        <end position="445"/>
    </location>
</feature>